<evidence type="ECO:0000256" key="1">
    <source>
        <dbReference type="SAM" id="Phobius"/>
    </source>
</evidence>
<sequence>MADPSYDEAIRRIRRLHWLHYPIQAAVMATLVLVGGRRTAGSGAVNPALATWPALLLLGSLLLLVGVLVYLVSSQIKPNLRRPEAENLRLYKGRIFLRNSLLGLAGLPPLVTYTVTKSPFDLVFFGCLLLTLCAVMAPSPKTYQRWLIS</sequence>
<feature type="transmembrane region" description="Helical" evidence="1">
    <location>
        <begin position="21"/>
        <end position="40"/>
    </location>
</feature>
<evidence type="ECO:0000313" key="3">
    <source>
        <dbReference type="Proteomes" id="UP000192266"/>
    </source>
</evidence>
<organism evidence="2 3">
    <name type="scientific">Hymenobacter roseosalivarius DSM 11622</name>
    <dbReference type="NCBI Taxonomy" id="645990"/>
    <lineage>
        <taxon>Bacteria</taxon>
        <taxon>Pseudomonadati</taxon>
        <taxon>Bacteroidota</taxon>
        <taxon>Cytophagia</taxon>
        <taxon>Cytophagales</taxon>
        <taxon>Hymenobacteraceae</taxon>
        <taxon>Hymenobacter</taxon>
    </lineage>
</organism>
<accession>A0A1W1VXB2</accession>
<protein>
    <submittedName>
        <fullName evidence="2">Uncharacterized protein</fullName>
    </submittedName>
</protein>
<proteinExistence type="predicted"/>
<feature type="transmembrane region" description="Helical" evidence="1">
    <location>
        <begin position="52"/>
        <end position="74"/>
    </location>
</feature>
<dbReference type="RefSeq" id="WP_084446686.1">
    <property type="nucleotide sequence ID" value="NZ_FWWW01000077.1"/>
</dbReference>
<reference evidence="2 3" key="1">
    <citation type="submission" date="2017-04" db="EMBL/GenBank/DDBJ databases">
        <authorList>
            <person name="Afonso C.L."/>
            <person name="Miller P.J."/>
            <person name="Scott M.A."/>
            <person name="Spackman E."/>
            <person name="Goraichik I."/>
            <person name="Dimitrov K.M."/>
            <person name="Suarez D.L."/>
            <person name="Swayne D.E."/>
        </authorList>
    </citation>
    <scope>NUCLEOTIDE SEQUENCE [LARGE SCALE GENOMIC DNA]</scope>
    <source>
        <strain evidence="2 3">DSM 11622</strain>
    </source>
</reference>
<keyword evidence="3" id="KW-1185">Reference proteome</keyword>
<gene>
    <name evidence="2" type="ORF">SAMN00120144_2301</name>
</gene>
<dbReference type="STRING" id="645990.SAMN00120144_2301"/>
<keyword evidence="1" id="KW-0812">Transmembrane</keyword>
<dbReference type="EMBL" id="FWWW01000077">
    <property type="protein sequence ID" value="SMB97968.1"/>
    <property type="molecule type" value="Genomic_DNA"/>
</dbReference>
<keyword evidence="1" id="KW-1133">Transmembrane helix</keyword>
<dbReference type="Proteomes" id="UP000192266">
    <property type="component" value="Unassembled WGS sequence"/>
</dbReference>
<dbReference type="OrthoDB" id="884420at2"/>
<dbReference type="AlphaFoldDB" id="A0A1W1VXB2"/>
<name>A0A1W1VXB2_9BACT</name>
<feature type="transmembrane region" description="Helical" evidence="1">
    <location>
        <begin position="122"/>
        <end position="139"/>
    </location>
</feature>
<feature type="transmembrane region" description="Helical" evidence="1">
    <location>
        <begin position="95"/>
        <end position="116"/>
    </location>
</feature>
<keyword evidence="1" id="KW-0472">Membrane</keyword>
<evidence type="ECO:0000313" key="2">
    <source>
        <dbReference type="EMBL" id="SMB97968.1"/>
    </source>
</evidence>